<reference evidence="3" key="1">
    <citation type="journal article" date="2020" name="Nat. Commun.">
        <title>Large-scale genome sequencing of mycorrhizal fungi provides insights into the early evolution of symbiotic traits.</title>
        <authorList>
            <person name="Miyauchi S."/>
            <person name="Kiss E."/>
            <person name="Kuo A."/>
            <person name="Drula E."/>
            <person name="Kohler A."/>
            <person name="Sanchez-Garcia M."/>
            <person name="Morin E."/>
            <person name="Andreopoulos B."/>
            <person name="Barry K.W."/>
            <person name="Bonito G."/>
            <person name="Buee M."/>
            <person name="Carver A."/>
            <person name="Chen C."/>
            <person name="Cichocki N."/>
            <person name="Clum A."/>
            <person name="Culley D."/>
            <person name="Crous P.W."/>
            <person name="Fauchery L."/>
            <person name="Girlanda M."/>
            <person name="Hayes R.D."/>
            <person name="Keri Z."/>
            <person name="LaButti K."/>
            <person name="Lipzen A."/>
            <person name="Lombard V."/>
            <person name="Magnuson J."/>
            <person name="Maillard F."/>
            <person name="Murat C."/>
            <person name="Nolan M."/>
            <person name="Ohm R.A."/>
            <person name="Pangilinan J."/>
            <person name="Pereira M.F."/>
            <person name="Perotto S."/>
            <person name="Peter M."/>
            <person name="Pfister S."/>
            <person name="Riley R."/>
            <person name="Sitrit Y."/>
            <person name="Stielow J.B."/>
            <person name="Szollosi G."/>
            <person name="Zifcakova L."/>
            <person name="Stursova M."/>
            <person name="Spatafora J.W."/>
            <person name="Tedersoo L."/>
            <person name="Vaario L.M."/>
            <person name="Yamada A."/>
            <person name="Yan M."/>
            <person name="Wang P."/>
            <person name="Xu J."/>
            <person name="Bruns T."/>
            <person name="Baldrian P."/>
            <person name="Vilgalys R."/>
            <person name="Dunand C."/>
            <person name="Henrissat B."/>
            <person name="Grigoriev I.V."/>
            <person name="Hibbett D."/>
            <person name="Nagy L.G."/>
            <person name="Martin F.M."/>
        </authorList>
    </citation>
    <scope>NUCLEOTIDE SEQUENCE</scope>
    <source>
        <strain evidence="3">UP504</strain>
    </source>
</reference>
<name>A0A9P6AIU1_9AGAM</name>
<feature type="region of interest" description="Disordered" evidence="2">
    <location>
        <begin position="1"/>
        <end position="29"/>
    </location>
</feature>
<gene>
    <name evidence="3" type="ORF">BS47DRAFT_1399413</name>
</gene>
<keyword evidence="1" id="KW-0175">Coiled coil</keyword>
<feature type="region of interest" description="Disordered" evidence="2">
    <location>
        <begin position="186"/>
        <end position="212"/>
    </location>
</feature>
<organism evidence="3 4">
    <name type="scientific">Hydnum rufescens UP504</name>
    <dbReference type="NCBI Taxonomy" id="1448309"/>
    <lineage>
        <taxon>Eukaryota</taxon>
        <taxon>Fungi</taxon>
        <taxon>Dikarya</taxon>
        <taxon>Basidiomycota</taxon>
        <taxon>Agaricomycotina</taxon>
        <taxon>Agaricomycetes</taxon>
        <taxon>Cantharellales</taxon>
        <taxon>Hydnaceae</taxon>
        <taxon>Hydnum</taxon>
    </lineage>
</organism>
<evidence type="ECO:0000313" key="4">
    <source>
        <dbReference type="Proteomes" id="UP000886523"/>
    </source>
</evidence>
<evidence type="ECO:0000313" key="3">
    <source>
        <dbReference type="EMBL" id="KAF9506518.1"/>
    </source>
</evidence>
<sequence length="465" mass="51339">MPSSKSTSNSYITAGPFQSHPSNSSISASSNISDLVMSDKSIIPYDPATTHLSDLAPNILLGPVLGPSGNGSPISPTPRPEPGMTDLGVVKVPEGNTCQSFPESIGLYNIHTDPNIKFHIRSILQDQPVQSVEDLIQALEEEDEGPKPSPVWTPYKNSEGEFQEYTQRLIEAEEESIAWCTWPSTRPHSKAAATSHPPDANPATWEEEDTKAPVETRTTLSPPLRPAAPQPFHVVSSATIKPANHTINFSPHTSQVNDAHQDLDAHRHIWEILCNRDTESLNSVQENLDSIWHLMMADAQTIKEDCEQLRNDTKAAQTQVAQAHQNIWQQLQSLMTFTGHIRCITEAIEPSFPTPTIALGTIINQVAFLLQDTACDRSHLATFNLYWLIIPFLSGLLQVLRKLDSTHGLPAVNPPRVDVKQFRELIQALQFCLSDEEYAQAIGQPLEFEDSGSNPPMTPVMAHQL</sequence>
<dbReference type="Proteomes" id="UP000886523">
    <property type="component" value="Unassembled WGS sequence"/>
</dbReference>
<evidence type="ECO:0000256" key="2">
    <source>
        <dbReference type="SAM" id="MobiDB-lite"/>
    </source>
</evidence>
<feature type="coiled-coil region" evidence="1">
    <location>
        <begin position="299"/>
        <end position="326"/>
    </location>
</feature>
<feature type="compositionally biased region" description="Polar residues" evidence="2">
    <location>
        <begin position="1"/>
        <end position="12"/>
    </location>
</feature>
<accession>A0A9P6AIU1</accession>
<dbReference type="AlphaFoldDB" id="A0A9P6AIU1"/>
<proteinExistence type="predicted"/>
<comment type="caution">
    <text evidence="3">The sequence shown here is derived from an EMBL/GenBank/DDBJ whole genome shotgun (WGS) entry which is preliminary data.</text>
</comment>
<dbReference type="EMBL" id="MU129108">
    <property type="protein sequence ID" value="KAF9506518.1"/>
    <property type="molecule type" value="Genomic_DNA"/>
</dbReference>
<protein>
    <submittedName>
        <fullName evidence="3">Uncharacterized protein</fullName>
    </submittedName>
</protein>
<keyword evidence="4" id="KW-1185">Reference proteome</keyword>
<evidence type="ECO:0000256" key="1">
    <source>
        <dbReference type="SAM" id="Coils"/>
    </source>
</evidence>